<proteinExistence type="predicted"/>
<dbReference type="AlphaFoldDB" id="A0AAQ3S8A1"/>
<name>A0AAQ3S8A1_VIGMU</name>
<protein>
    <submittedName>
        <fullName evidence="1">Uncharacterized protein</fullName>
    </submittedName>
</protein>
<keyword evidence="2" id="KW-1185">Reference proteome</keyword>
<accession>A0AAQ3S8A1</accession>
<sequence length="113" mass="12306">MCQGGNGIVSMGVLFCLFGEEPEQQLVVVYYISYHIAKVKVRAALTSNLHAKPPQSILQTSHGTVLSFPEAYCSLTQPVNPRYGQDTLAFITSHTPPSPTTSLYAPFVHVTLP</sequence>
<dbReference type="EMBL" id="CP144699">
    <property type="protein sequence ID" value="WVZ20118.1"/>
    <property type="molecule type" value="Genomic_DNA"/>
</dbReference>
<organism evidence="1 2">
    <name type="scientific">Vigna mungo</name>
    <name type="common">Black gram</name>
    <name type="synonym">Phaseolus mungo</name>
    <dbReference type="NCBI Taxonomy" id="3915"/>
    <lineage>
        <taxon>Eukaryota</taxon>
        <taxon>Viridiplantae</taxon>
        <taxon>Streptophyta</taxon>
        <taxon>Embryophyta</taxon>
        <taxon>Tracheophyta</taxon>
        <taxon>Spermatophyta</taxon>
        <taxon>Magnoliopsida</taxon>
        <taxon>eudicotyledons</taxon>
        <taxon>Gunneridae</taxon>
        <taxon>Pentapetalae</taxon>
        <taxon>rosids</taxon>
        <taxon>fabids</taxon>
        <taxon>Fabales</taxon>
        <taxon>Fabaceae</taxon>
        <taxon>Papilionoideae</taxon>
        <taxon>50 kb inversion clade</taxon>
        <taxon>NPAAA clade</taxon>
        <taxon>indigoferoid/millettioid clade</taxon>
        <taxon>Phaseoleae</taxon>
        <taxon>Vigna</taxon>
    </lineage>
</organism>
<gene>
    <name evidence="1" type="ORF">V8G54_007440</name>
</gene>
<dbReference type="Proteomes" id="UP001374535">
    <property type="component" value="Chromosome 2"/>
</dbReference>
<evidence type="ECO:0000313" key="2">
    <source>
        <dbReference type="Proteomes" id="UP001374535"/>
    </source>
</evidence>
<reference evidence="1 2" key="1">
    <citation type="journal article" date="2023" name="Life. Sci Alliance">
        <title>Evolutionary insights into 3D genome organization and epigenetic landscape of Vigna mungo.</title>
        <authorList>
            <person name="Junaid A."/>
            <person name="Singh B."/>
            <person name="Bhatia S."/>
        </authorList>
    </citation>
    <scope>NUCLEOTIDE SEQUENCE [LARGE SCALE GENOMIC DNA]</scope>
    <source>
        <strain evidence="1">Urdbean</strain>
    </source>
</reference>
<evidence type="ECO:0000313" key="1">
    <source>
        <dbReference type="EMBL" id="WVZ20118.1"/>
    </source>
</evidence>